<feature type="signal peptide" evidence="9">
    <location>
        <begin position="1"/>
        <end position="20"/>
    </location>
</feature>
<reference evidence="13 14" key="2">
    <citation type="submission" date="2016-10" db="EMBL/GenBank/DDBJ databases">
        <authorList>
            <person name="Varghese N."/>
            <person name="Submissions S."/>
        </authorList>
    </citation>
    <scope>NUCLEOTIDE SEQUENCE</scope>
    <source>
        <strain evidence="13">BP1-145</strain>
        <strain evidence="14">BP1-148</strain>
    </source>
</reference>
<dbReference type="Proteomes" id="UP000198779">
    <property type="component" value="Unassembled WGS sequence"/>
</dbReference>
<dbReference type="STRING" id="645274.SAMN04487901_10584"/>
<accession>A0A1H0DTE2</accession>
<reference evidence="12 15" key="1">
    <citation type="submission" date="2016-10" db="EMBL/GenBank/DDBJ databases">
        <authorList>
            <person name="de Groot N.N."/>
        </authorList>
    </citation>
    <scope>NUCLEOTIDE SEQUENCE [LARGE SCALE GENOMIC DNA]</scope>
    <source>
        <strain evidence="15">BP1-145</strain>
        <strain evidence="12">BP1-148</strain>
    </source>
</reference>
<dbReference type="InterPro" id="IPR036890">
    <property type="entry name" value="HATPase_C_sf"/>
</dbReference>
<keyword evidence="6" id="KW-0902">Two-component regulatory system</keyword>
<keyword evidence="5 13" id="KW-0418">Kinase</keyword>
<dbReference type="InterPro" id="IPR050736">
    <property type="entry name" value="Sensor_HK_Regulatory"/>
</dbReference>
<feature type="chain" id="PRO_5041122352" description="histidine kinase" evidence="9">
    <location>
        <begin position="21"/>
        <end position="907"/>
    </location>
</feature>
<dbReference type="Pfam" id="PF00497">
    <property type="entry name" value="SBP_bac_3"/>
    <property type="match status" value="1"/>
</dbReference>
<dbReference type="Pfam" id="PF13426">
    <property type="entry name" value="PAS_9"/>
    <property type="match status" value="1"/>
</dbReference>
<dbReference type="EC" id="2.7.13.3" evidence="2"/>
<evidence type="ECO:0000259" key="11">
    <source>
        <dbReference type="PROSITE" id="PS50113"/>
    </source>
</evidence>
<evidence type="ECO:0000313" key="15">
    <source>
        <dbReference type="Proteomes" id="UP000199134"/>
    </source>
</evidence>
<dbReference type="Pfam" id="PF02518">
    <property type="entry name" value="HATPase_c"/>
    <property type="match status" value="1"/>
</dbReference>
<dbReference type="Pfam" id="PF00512">
    <property type="entry name" value="HisKA"/>
    <property type="match status" value="1"/>
</dbReference>
<evidence type="ECO:0000256" key="2">
    <source>
        <dbReference type="ARBA" id="ARBA00012438"/>
    </source>
</evidence>
<dbReference type="PRINTS" id="PR00344">
    <property type="entry name" value="BCTRLSENSOR"/>
</dbReference>
<evidence type="ECO:0000256" key="7">
    <source>
        <dbReference type="SAM" id="Coils"/>
    </source>
</evidence>
<feature type="transmembrane region" description="Helical" evidence="8">
    <location>
        <begin position="263"/>
        <end position="285"/>
    </location>
</feature>
<dbReference type="PANTHER" id="PTHR43711">
    <property type="entry name" value="TWO-COMPONENT HISTIDINE KINASE"/>
    <property type="match status" value="1"/>
</dbReference>
<feature type="coiled-coil region" evidence="7">
    <location>
        <begin position="535"/>
        <end position="562"/>
    </location>
</feature>
<dbReference type="SUPFAM" id="SSF55874">
    <property type="entry name" value="ATPase domain of HSP90 chaperone/DNA topoisomerase II/histidine kinase"/>
    <property type="match status" value="1"/>
</dbReference>
<dbReference type="PROSITE" id="PS50113">
    <property type="entry name" value="PAC"/>
    <property type="match status" value="1"/>
</dbReference>
<dbReference type="PANTHER" id="PTHR43711:SF31">
    <property type="entry name" value="HISTIDINE KINASE"/>
    <property type="match status" value="1"/>
</dbReference>
<evidence type="ECO:0000256" key="6">
    <source>
        <dbReference type="ARBA" id="ARBA00023012"/>
    </source>
</evidence>
<dbReference type="EMBL" id="FNIW01000002">
    <property type="protein sequence ID" value="SDN73507.1"/>
    <property type="molecule type" value="Genomic_DNA"/>
</dbReference>
<evidence type="ECO:0000256" key="8">
    <source>
        <dbReference type="SAM" id="Phobius"/>
    </source>
</evidence>
<keyword evidence="3" id="KW-0597">Phosphoprotein</keyword>
<dbReference type="InterPro" id="IPR036097">
    <property type="entry name" value="HisK_dim/P_sf"/>
</dbReference>
<dbReference type="SUPFAM" id="SSF47384">
    <property type="entry name" value="Homodimeric domain of signal transducing histidine kinase"/>
    <property type="match status" value="1"/>
</dbReference>
<dbReference type="SMART" id="SM00387">
    <property type="entry name" value="HATPase_c"/>
    <property type="match status" value="1"/>
</dbReference>
<evidence type="ECO:0000256" key="3">
    <source>
        <dbReference type="ARBA" id="ARBA00022553"/>
    </source>
</evidence>
<dbReference type="OrthoDB" id="1108921at2"/>
<dbReference type="InterPro" id="IPR000014">
    <property type="entry name" value="PAS"/>
</dbReference>
<evidence type="ECO:0000313" key="14">
    <source>
        <dbReference type="Proteomes" id="UP000198779"/>
    </source>
</evidence>
<keyword evidence="14" id="KW-1185">Reference proteome</keyword>
<dbReference type="InterPro" id="IPR005467">
    <property type="entry name" value="His_kinase_dom"/>
</dbReference>
<dbReference type="AlphaFoldDB" id="A0A1H0DTE2"/>
<dbReference type="InterPro" id="IPR003661">
    <property type="entry name" value="HisK_dim/P_dom"/>
</dbReference>
<dbReference type="InterPro" id="IPR035965">
    <property type="entry name" value="PAS-like_dom_sf"/>
</dbReference>
<dbReference type="Gene3D" id="3.40.190.10">
    <property type="entry name" value="Periplasmic binding protein-like II"/>
    <property type="match status" value="2"/>
</dbReference>
<keyword evidence="9" id="KW-0732">Signal</keyword>
<proteinExistence type="predicted"/>
<dbReference type="SMART" id="SM00062">
    <property type="entry name" value="PBPb"/>
    <property type="match status" value="1"/>
</dbReference>
<keyword evidence="8" id="KW-1133">Transmembrane helix</keyword>
<protein>
    <recommendedName>
        <fullName evidence="2">histidine kinase</fullName>
        <ecNumber evidence="2">2.7.13.3</ecNumber>
    </recommendedName>
</protein>
<dbReference type="Gene3D" id="3.30.565.10">
    <property type="entry name" value="Histidine kinase-like ATPase, C-terminal domain"/>
    <property type="match status" value="1"/>
</dbReference>
<accession>A0A1G7V452</accession>
<dbReference type="PROSITE" id="PS50109">
    <property type="entry name" value="HIS_KIN"/>
    <property type="match status" value="1"/>
</dbReference>
<dbReference type="InterPro" id="IPR000700">
    <property type="entry name" value="PAS-assoc_C"/>
</dbReference>
<dbReference type="Gene3D" id="3.30.450.20">
    <property type="entry name" value="PAS domain"/>
    <property type="match status" value="2"/>
</dbReference>
<comment type="catalytic activity">
    <reaction evidence="1">
        <text>ATP + protein L-histidine = ADP + protein N-phospho-L-histidine.</text>
        <dbReference type="EC" id="2.7.13.3"/>
    </reaction>
</comment>
<dbReference type="EMBL" id="FNCQ01000005">
    <property type="protein sequence ID" value="SDG54524.1"/>
    <property type="molecule type" value="Genomic_DNA"/>
</dbReference>
<dbReference type="InterPro" id="IPR003594">
    <property type="entry name" value="HATPase_dom"/>
</dbReference>
<evidence type="ECO:0000256" key="9">
    <source>
        <dbReference type="SAM" id="SignalP"/>
    </source>
</evidence>
<dbReference type="SUPFAM" id="SSF53850">
    <property type="entry name" value="Periplasmic binding protein-like II"/>
    <property type="match status" value="1"/>
</dbReference>
<keyword evidence="8" id="KW-0472">Membrane</keyword>
<dbReference type="SMART" id="SM00388">
    <property type="entry name" value="HisKA"/>
    <property type="match status" value="1"/>
</dbReference>
<dbReference type="Proteomes" id="UP000199134">
    <property type="component" value="Unassembled WGS sequence"/>
</dbReference>
<organism evidence="13 15">
    <name type="scientific">Prevotella communis</name>
    <dbReference type="NCBI Taxonomy" id="2913614"/>
    <lineage>
        <taxon>Bacteria</taxon>
        <taxon>Pseudomonadati</taxon>
        <taxon>Bacteroidota</taxon>
        <taxon>Bacteroidia</taxon>
        <taxon>Bacteroidales</taxon>
        <taxon>Prevotellaceae</taxon>
        <taxon>Prevotella</taxon>
    </lineage>
</organism>
<gene>
    <name evidence="13" type="ORF">SAMN04487900_102147</name>
    <name evidence="12" type="ORF">SAMN04487901_10584</name>
</gene>
<dbReference type="InterPro" id="IPR001638">
    <property type="entry name" value="Solute-binding_3/MltF_N"/>
</dbReference>
<dbReference type="GO" id="GO:0000155">
    <property type="term" value="F:phosphorelay sensor kinase activity"/>
    <property type="evidence" value="ECO:0007669"/>
    <property type="project" value="InterPro"/>
</dbReference>
<evidence type="ECO:0000313" key="12">
    <source>
        <dbReference type="EMBL" id="SDG54524.1"/>
    </source>
</evidence>
<evidence type="ECO:0000256" key="1">
    <source>
        <dbReference type="ARBA" id="ARBA00000085"/>
    </source>
</evidence>
<evidence type="ECO:0000256" key="5">
    <source>
        <dbReference type="ARBA" id="ARBA00022777"/>
    </source>
</evidence>
<keyword evidence="8" id="KW-0812">Transmembrane</keyword>
<name>A0A1H0DTE2_9BACT</name>
<dbReference type="SUPFAM" id="SSF55785">
    <property type="entry name" value="PYP-like sensor domain (PAS domain)"/>
    <property type="match status" value="1"/>
</dbReference>
<evidence type="ECO:0000256" key="4">
    <source>
        <dbReference type="ARBA" id="ARBA00022679"/>
    </source>
</evidence>
<dbReference type="RefSeq" id="WP_091816129.1">
    <property type="nucleotide sequence ID" value="NZ_CP091792.1"/>
</dbReference>
<evidence type="ECO:0000313" key="13">
    <source>
        <dbReference type="EMBL" id="SDN73507.1"/>
    </source>
</evidence>
<feature type="domain" description="PAC" evidence="11">
    <location>
        <begin position="622"/>
        <end position="675"/>
    </location>
</feature>
<evidence type="ECO:0000259" key="10">
    <source>
        <dbReference type="PROSITE" id="PS50109"/>
    </source>
</evidence>
<sequence>MIKRHIITLILALSALTAMTAAPQGRHGRPYTEADPLVMVCDWSFPPYELNKNGTPTGYCVEVMDAILNKLEIPHRFEMRDWTKAIEAFENGQADMIHALDVVYDKPPYVQTQNFMTFYKIEVAYRDDTPPLRSLKQLTSGDTIVVKNNDYAAVYLNQQEFRPYHVRYENPHDALVALSNGEIKYYLWGSMPLRQEIQEMALDNVRTCDVDIPTGELHFTSTDEELINDIDEEFARMMQEGELEVITDKWFHPERIHHNTPRYVFFIIGLVVMLIIVFMILSHLLRRQIRKKAEKTRDLGNIMAQALSMGRFYVIEHNQATGQISNVYGNLVPEEGMDVEEFFDQIAPSDVEHARSVYGHLLKNAKQPFDLDFKWNGRQLHGNSIAEMEGDQLTHIINIVKDITLEVEQDSANKELANRYSRIFHSNAIAMSFYDASGKLIDFNDSMRELCVFTEESEAYFRKTCMFDAPLLQTDFDRTSKHSFHVCQRMYYPEIGIDKYLDFRIRPTFDDQDHLLYYIVTSRDVTAEREMDLEQRKHEKKLKQISKRVSRYEHELNYLLKNGNMFVWSISFKTMEIIFSRSLSSYEFKESFEDYLNSMFEDERAAAASNLKALMESRQPFNNTHHFLSTPIDNGPQWYAISGMPIIEDDGECTGYFGVLKNVNDLMTVQEQLKKERTRAEASGTMKSAFLANMTHEIRTPLNAIVGFSDLLQIIDEPADRQEFIRIIRNNCDMLLRLINDILEASGTGQTLAIAPTDVDFSQVFDDICQTLAQRVQEPGVEFLKENPYPTLNTTLDKGRVQQVITNFVTNAVKYTREGHIKVGYRKQDEGLYIYCEDTGAGIPKDKQASVFERFVKLNDFVQGTGLGLSICKTIAERCNGKIGVFSEGEGKGSTFWLWIPCELNKD</sequence>
<feature type="domain" description="Histidine kinase" evidence="10">
    <location>
        <begin position="693"/>
        <end position="904"/>
    </location>
</feature>
<keyword evidence="4" id="KW-0808">Transferase</keyword>
<dbReference type="CDD" id="cd00082">
    <property type="entry name" value="HisKA"/>
    <property type="match status" value="1"/>
</dbReference>
<dbReference type="Gene3D" id="1.10.287.130">
    <property type="match status" value="1"/>
</dbReference>
<dbReference type="InterPro" id="IPR004358">
    <property type="entry name" value="Sig_transdc_His_kin-like_C"/>
</dbReference>
<keyword evidence="7" id="KW-0175">Coiled coil</keyword>